<name>A0A382LEH8_9ZZZZ</name>
<dbReference type="CDD" id="cd02440">
    <property type="entry name" value="AdoMet_MTases"/>
    <property type="match status" value="1"/>
</dbReference>
<dbReference type="InterPro" id="IPR029063">
    <property type="entry name" value="SAM-dependent_MTases_sf"/>
</dbReference>
<dbReference type="PANTHER" id="PTHR44068:SF11">
    <property type="entry name" value="GERANYL DIPHOSPHATE 2-C-METHYLTRANSFERASE"/>
    <property type="match status" value="1"/>
</dbReference>
<organism evidence="3">
    <name type="scientific">marine metagenome</name>
    <dbReference type="NCBI Taxonomy" id="408172"/>
    <lineage>
        <taxon>unclassified sequences</taxon>
        <taxon>metagenomes</taxon>
        <taxon>ecological metagenomes</taxon>
    </lineage>
</organism>
<feature type="domain" description="Methyltransferase type 11" evidence="2">
    <location>
        <begin position="49"/>
        <end position="143"/>
    </location>
</feature>
<gene>
    <name evidence="3" type="ORF">METZ01_LOCUS287904</name>
</gene>
<evidence type="ECO:0000256" key="1">
    <source>
        <dbReference type="ARBA" id="ARBA00022679"/>
    </source>
</evidence>
<proteinExistence type="predicted"/>
<sequence length="209" mass="23009">MSAMDVATVKSAYSRWARVYDWIFGLLFGNARRRAFECMELKPDNYAIEVGVGTGLSLTLLPEGCHLVGVDLSRPMLERALMRWRADSVDRTAALVEGDGTCLPFADSTFDAALAAFVVSAAPDAVALLKDMQRVCRPGARMVVVNHFSPNKPRLAKLWSGLSGITSRLLGFHAEFPLESLFEKAGIEIDRIEPATLFGGWRVVTCTRR</sequence>
<reference evidence="3" key="1">
    <citation type="submission" date="2018-05" db="EMBL/GenBank/DDBJ databases">
        <authorList>
            <person name="Lanie J.A."/>
            <person name="Ng W.-L."/>
            <person name="Kazmierczak K.M."/>
            <person name="Andrzejewski T.M."/>
            <person name="Davidsen T.M."/>
            <person name="Wayne K.J."/>
            <person name="Tettelin H."/>
            <person name="Glass J.I."/>
            <person name="Rusch D."/>
            <person name="Podicherti R."/>
            <person name="Tsui H.-C.T."/>
            <person name="Winkler M.E."/>
        </authorList>
    </citation>
    <scope>NUCLEOTIDE SEQUENCE</scope>
</reference>
<accession>A0A382LEH8</accession>
<evidence type="ECO:0000313" key="3">
    <source>
        <dbReference type="EMBL" id="SVC35050.1"/>
    </source>
</evidence>
<dbReference type="InterPro" id="IPR050447">
    <property type="entry name" value="Erg6_SMT_methyltransf"/>
</dbReference>
<protein>
    <recommendedName>
        <fullName evidence="2">Methyltransferase type 11 domain-containing protein</fullName>
    </recommendedName>
</protein>
<dbReference type="Pfam" id="PF08241">
    <property type="entry name" value="Methyltransf_11"/>
    <property type="match status" value="1"/>
</dbReference>
<dbReference type="AlphaFoldDB" id="A0A382LEH8"/>
<dbReference type="InterPro" id="IPR013216">
    <property type="entry name" value="Methyltransf_11"/>
</dbReference>
<evidence type="ECO:0000259" key="2">
    <source>
        <dbReference type="Pfam" id="PF08241"/>
    </source>
</evidence>
<keyword evidence="1" id="KW-0808">Transferase</keyword>
<dbReference type="Gene3D" id="3.40.50.150">
    <property type="entry name" value="Vaccinia Virus protein VP39"/>
    <property type="match status" value="1"/>
</dbReference>
<dbReference type="EMBL" id="UINC01086511">
    <property type="protein sequence ID" value="SVC35050.1"/>
    <property type="molecule type" value="Genomic_DNA"/>
</dbReference>
<dbReference type="GO" id="GO:0008757">
    <property type="term" value="F:S-adenosylmethionine-dependent methyltransferase activity"/>
    <property type="evidence" value="ECO:0007669"/>
    <property type="project" value="InterPro"/>
</dbReference>
<dbReference type="SUPFAM" id="SSF53335">
    <property type="entry name" value="S-adenosyl-L-methionine-dependent methyltransferases"/>
    <property type="match status" value="1"/>
</dbReference>
<dbReference type="PANTHER" id="PTHR44068">
    <property type="entry name" value="ZGC:194242"/>
    <property type="match status" value="1"/>
</dbReference>